<proteinExistence type="predicted"/>
<dbReference type="GO" id="GO:0008120">
    <property type="term" value="F:ceramide glucosyltransferase activity"/>
    <property type="evidence" value="ECO:0007669"/>
    <property type="project" value="TreeGrafter"/>
</dbReference>
<sequence>MMPALFWICAAVAGLMLALHLASVLLAVPLRRKVATGPLPAVTLLRPVCGLDRFDAETLESSFTQDHPDFRLIFCAARADDPAVGLLRRLIAAHPAVPATLLIGEDRISGNPKLNNLQKGWAEAETPFVAMADSNLLLPPDYLRELAGTWDPGCGLVTSPAVGTRPEGLWGAVECAFLNTNQARLQLAADRLGFGFAQGKTLCWQRDLLNQAGGLRALGGNLAEDVAATKVVRGQGRHVRLTARPFAQPIGKRRAADVWARQLRWSKVRRDGFPAVFLMEPLNGALLPGLAMAGAVALSSLQVTALPLYLAIWYGAEAALARAHGWPMRGRDLLALPLRDVLMPALWLATFRSRSFVWRGTALAPQPERA</sequence>
<evidence type="ECO:0000313" key="10">
    <source>
        <dbReference type="Proteomes" id="UP000198761"/>
    </source>
</evidence>
<name>A0A1H7YCL2_9RHOB</name>
<dbReference type="RefSeq" id="WP_091295325.1">
    <property type="nucleotide sequence ID" value="NZ_FOCE01000001.1"/>
</dbReference>
<evidence type="ECO:0000256" key="2">
    <source>
        <dbReference type="ARBA" id="ARBA00004760"/>
    </source>
</evidence>
<dbReference type="CDD" id="cd02520">
    <property type="entry name" value="Glucosylceramide_synthase"/>
    <property type="match status" value="1"/>
</dbReference>
<dbReference type="SUPFAM" id="SSF53448">
    <property type="entry name" value="Nucleotide-diphospho-sugar transferases"/>
    <property type="match status" value="1"/>
</dbReference>
<dbReference type="Proteomes" id="UP000198761">
    <property type="component" value="Unassembled WGS sequence"/>
</dbReference>
<dbReference type="STRING" id="933059.SAMN04488103_101149"/>
<keyword evidence="7" id="KW-1133">Transmembrane helix</keyword>
<evidence type="ECO:0000256" key="5">
    <source>
        <dbReference type="ARBA" id="ARBA00022679"/>
    </source>
</evidence>
<organism evidence="9 10">
    <name type="scientific">Gemmobacter aquatilis</name>
    <dbReference type="NCBI Taxonomy" id="933059"/>
    <lineage>
        <taxon>Bacteria</taxon>
        <taxon>Pseudomonadati</taxon>
        <taxon>Pseudomonadota</taxon>
        <taxon>Alphaproteobacteria</taxon>
        <taxon>Rhodobacterales</taxon>
        <taxon>Paracoccaceae</taxon>
        <taxon>Gemmobacter</taxon>
    </lineage>
</organism>
<reference evidence="9 10" key="1">
    <citation type="submission" date="2016-10" db="EMBL/GenBank/DDBJ databases">
        <authorList>
            <person name="de Groot N.N."/>
        </authorList>
    </citation>
    <scope>NUCLEOTIDE SEQUENCE [LARGE SCALE GENOMIC DNA]</scope>
    <source>
        <strain evidence="9 10">DSM 3857</strain>
    </source>
</reference>
<evidence type="ECO:0000256" key="7">
    <source>
        <dbReference type="ARBA" id="ARBA00022989"/>
    </source>
</evidence>
<evidence type="ECO:0000256" key="1">
    <source>
        <dbReference type="ARBA" id="ARBA00004141"/>
    </source>
</evidence>
<keyword evidence="6" id="KW-0812">Transmembrane</keyword>
<dbReference type="AlphaFoldDB" id="A0A1H7YCL2"/>
<dbReference type="GO" id="GO:0006679">
    <property type="term" value="P:glucosylceramide biosynthetic process"/>
    <property type="evidence" value="ECO:0007669"/>
    <property type="project" value="TreeGrafter"/>
</dbReference>
<dbReference type="InterPro" id="IPR025993">
    <property type="entry name" value="Ceramide_glucosylTrfase"/>
</dbReference>
<dbReference type="Gene3D" id="3.90.550.10">
    <property type="entry name" value="Spore Coat Polysaccharide Biosynthesis Protein SpsA, Chain A"/>
    <property type="match status" value="1"/>
</dbReference>
<keyword evidence="8" id="KW-0472">Membrane</keyword>
<dbReference type="InterPro" id="IPR029044">
    <property type="entry name" value="Nucleotide-diphossugar_trans"/>
</dbReference>
<evidence type="ECO:0000256" key="8">
    <source>
        <dbReference type="ARBA" id="ARBA00023136"/>
    </source>
</evidence>
<dbReference type="EMBL" id="FOCE01000001">
    <property type="protein sequence ID" value="SEM43641.1"/>
    <property type="molecule type" value="Genomic_DNA"/>
</dbReference>
<comment type="pathway">
    <text evidence="2">Lipid metabolism; sphingolipid metabolism.</text>
</comment>
<comment type="pathway">
    <text evidence="3">Sphingolipid metabolism.</text>
</comment>
<protein>
    <submittedName>
        <fullName evidence="9">Ceramide glucosyltransferase</fullName>
    </submittedName>
</protein>
<dbReference type="OrthoDB" id="9814255at2"/>
<dbReference type="PANTHER" id="PTHR12726:SF0">
    <property type="entry name" value="CERAMIDE GLUCOSYLTRANSFERASE"/>
    <property type="match status" value="1"/>
</dbReference>
<keyword evidence="5 9" id="KW-0808">Transferase</keyword>
<keyword evidence="10" id="KW-1185">Reference proteome</keyword>
<keyword evidence="4" id="KW-0328">Glycosyltransferase</keyword>
<dbReference type="Pfam" id="PF13506">
    <property type="entry name" value="Glyco_transf_21"/>
    <property type="match status" value="1"/>
</dbReference>
<evidence type="ECO:0000256" key="4">
    <source>
        <dbReference type="ARBA" id="ARBA00022676"/>
    </source>
</evidence>
<evidence type="ECO:0000313" key="9">
    <source>
        <dbReference type="EMBL" id="SEM43641.1"/>
    </source>
</evidence>
<gene>
    <name evidence="9" type="ORF">SAMN04488103_101149</name>
</gene>
<dbReference type="PANTHER" id="PTHR12726">
    <property type="entry name" value="CERAMIDE GLUCOSYLTRANSFERASE"/>
    <property type="match status" value="1"/>
</dbReference>
<evidence type="ECO:0000256" key="6">
    <source>
        <dbReference type="ARBA" id="ARBA00022692"/>
    </source>
</evidence>
<comment type="subcellular location">
    <subcellularLocation>
        <location evidence="1">Membrane</location>
        <topology evidence="1">Multi-pass membrane protein</topology>
    </subcellularLocation>
</comment>
<evidence type="ECO:0000256" key="3">
    <source>
        <dbReference type="ARBA" id="ARBA00004991"/>
    </source>
</evidence>
<dbReference type="GO" id="GO:0016020">
    <property type="term" value="C:membrane"/>
    <property type="evidence" value="ECO:0007669"/>
    <property type="project" value="UniProtKB-SubCell"/>
</dbReference>
<accession>A0A1H7YCL2</accession>